<proteinExistence type="predicted"/>
<feature type="region of interest" description="Disordered" evidence="1">
    <location>
        <begin position="69"/>
        <end position="97"/>
    </location>
</feature>
<evidence type="ECO:0000256" key="1">
    <source>
        <dbReference type="SAM" id="MobiDB-lite"/>
    </source>
</evidence>
<reference evidence="2 3" key="1">
    <citation type="submission" date="2023-05" db="EMBL/GenBank/DDBJ databases">
        <title>B98-5 Cell Line De Novo Hybrid Assembly: An Optical Mapping Approach.</title>
        <authorList>
            <person name="Kananen K."/>
            <person name="Auerbach J.A."/>
            <person name="Kautto E."/>
            <person name="Blachly J.S."/>
        </authorList>
    </citation>
    <scope>NUCLEOTIDE SEQUENCE [LARGE SCALE GENOMIC DNA]</scope>
    <source>
        <strain evidence="2">B95-8</strain>
        <tissue evidence="2">Cell line</tissue>
    </source>
</reference>
<dbReference type="Proteomes" id="UP001266305">
    <property type="component" value="Unassembled WGS sequence"/>
</dbReference>
<comment type="caution">
    <text evidence="2">The sequence shown here is derived from an EMBL/GenBank/DDBJ whole genome shotgun (WGS) entry which is preliminary data.</text>
</comment>
<gene>
    <name evidence="2" type="ORF">P7K49_034636</name>
</gene>
<dbReference type="EMBL" id="JASSZA010000019">
    <property type="protein sequence ID" value="KAK2088729.1"/>
    <property type="molecule type" value="Genomic_DNA"/>
</dbReference>
<evidence type="ECO:0000313" key="2">
    <source>
        <dbReference type="EMBL" id="KAK2088729.1"/>
    </source>
</evidence>
<name>A0ABQ9TVA7_SAGOE</name>
<evidence type="ECO:0000313" key="3">
    <source>
        <dbReference type="Proteomes" id="UP001266305"/>
    </source>
</evidence>
<accession>A0ABQ9TVA7</accession>
<organism evidence="2 3">
    <name type="scientific">Saguinus oedipus</name>
    <name type="common">Cotton-top tamarin</name>
    <name type="synonym">Oedipomidas oedipus</name>
    <dbReference type="NCBI Taxonomy" id="9490"/>
    <lineage>
        <taxon>Eukaryota</taxon>
        <taxon>Metazoa</taxon>
        <taxon>Chordata</taxon>
        <taxon>Craniata</taxon>
        <taxon>Vertebrata</taxon>
        <taxon>Euteleostomi</taxon>
        <taxon>Mammalia</taxon>
        <taxon>Eutheria</taxon>
        <taxon>Euarchontoglires</taxon>
        <taxon>Primates</taxon>
        <taxon>Haplorrhini</taxon>
        <taxon>Platyrrhini</taxon>
        <taxon>Cebidae</taxon>
        <taxon>Callitrichinae</taxon>
        <taxon>Saguinus</taxon>
    </lineage>
</organism>
<sequence length="97" mass="10725">TVTTPGSITPFSISSLQKHTLVVLHFTLSRQHRHSQKHITHLKSRPSSAALLPPHTLTVLCQQHPHRLPMTIPMSNPSLLVPPKTMPALPSQPQTKP</sequence>
<protein>
    <submittedName>
        <fullName evidence="2">Uncharacterized protein</fullName>
    </submittedName>
</protein>
<keyword evidence="3" id="KW-1185">Reference proteome</keyword>
<feature type="non-terminal residue" evidence="2">
    <location>
        <position position="1"/>
    </location>
</feature>